<dbReference type="Gene3D" id="2.30.30.240">
    <property type="entry name" value="PRC-barrel domain"/>
    <property type="match status" value="1"/>
</dbReference>
<dbReference type="Pfam" id="PF05239">
    <property type="entry name" value="PRC"/>
    <property type="match status" value="1"/>
</dbReference>
<sequence>MAAPSAQELTGATVLDASGETIGTVTDLEVDGDAVTAVLIDVGAYIGGESKIVHLPIDAFHVARAGDGSATHIEASVTRAELEAMDPHQD</sequence>
<dbReference type="HOGENOM" id="CLU_159905_0_0_5"/>
<proteinExistence type="predicted"/>
<geneLocation type="plasmid" evidence="3">
    <name>pKVU_100</name>
</geneLocation>
<protein>
    <recommendedName>
        <fullName evidence="1">PRC-barrel domain-containing protein</fullName>
    </recommendedName>
</protein>
<dbReference type="OrthoDB" id="4738165at2"/>
<dbReference type="Proteomes" id="UP000000692">
    <property type="component" value="Plasmid 1"/>
</dbReference>
<organism evidence="2 3">
    <name type="scientific">Ketogulonicigenium vulgare (strain WSH-001)</name>
    <dbReference type="NCBI Taxonomy" id="759362"/>
    <lineage>
        <taxon>Bacteria</taxon>
        <taxon>Pseudomonadati</taxon>
        <taxon>Pseudomonadota</taxon>
        <taxon>Alphaproteobacteria</taxon>
        <taxon>Rhodobacterales</taxon>
        <taxon>Roseobacteraceae</taxon>
        <taxon>Ketogulonicigenium</taxon>
    </lineage>
</organism>
<reference evidence="2 3" key="1">
    <citation type="journal article" date="2011" name="J. Bacteriol.">
        <title>Complete genome sequence of the industrial strain Ketogulonicigenium vulgare WSH-001.</title>
        <authorList>
            <person name="Liu L."/>
            <person name="Li Y."/>
            <person name="Zhang J."/>
            <person name="Zhou Z."/>
            <person name="Liu J."/>
            <person name="Li X."/>
            <person name="Zhou J."/>
            <person name="Du G."/>
            <person name="Wang L."/>
            <person name="Chen J."/>
        </authorList>
    </citation>
    <scope>NUCLEOTIDE SEQUENCE [LARGE SCALE GENOMIC DNA]</scope>
    <source>
        <strain evidence="2 3">WSH-001</strain>
        <plasmid evidence="3">pKVU_100</plasmid>
    </source>
</reference>
<dbReference type="InterPro" id="IPR027275">
    <property type="entry name" value="PRC-brl_dom"/>
</dbReference>
<dbReference type="InterPro" id="IPR011033">
    <property type="entry name" value="PRC_barrel-like_sf"/>
</dbReference>
<keyword evidence="2" id="KW-0614">Plasmid</keyword>
<accession>F9YAX7</accession>
<dbReference type="EMBL" id="CP002019">
    <property type="protein sequence ID" value="AEM42529.1"/>
    <property type="molecule type" value="Genomic_DNA"/>
</dbReference>
<dbReference type="KEGG" id="kvl:KVU_PA0109"/>
<gene>
    <name evidence="2" type="ordered locus">KVU_PA0109</name>
</gene>
<dbReference type="AlphaFoldDB" id="F9YAX7"/>
<dbReference type="SUPFAM" id="SSF50346">
    <property type="entry name" value="PRC-barrel domain"/>
    <property type="match status" value="1"/>
</dbReference>
<evidence type="ECO:0000259" key="1">
    <source>
        <dbReference type="Pfam" id="PF05239"/>
    </source>
</evidence>
<evidence type="ECO:0000313" key="3">
    <source>
        <dbReference type="Proteomes" id="UP000000692"/>
    </source>
</evidence>
<feature type="domain" description="PRC-barrel" evidence="1">
    <location>
        <begin position="6"/>
        <end position="67"/>
    </location>
</feature>
<keyword evidence="3" id="KW-1185">Reference proteome</keyword>
<evidence type="ECO:0000313" key="2">
    <source>
        <dbReference type="EMBL" id="AEM42529.1"/>
    </source>
</evidence>
<name>F9YAX7_KETVW</name>